<protein>
    <submittedName>
        <fullName evidence="1">Uncharacterized protein</fullName>
    </submittedName>
</protein>
<accession>A0A139X1R2</accession>
<evidence type="ECO:0000313" key="1">
    <source>
        <dbReference type="EMBL" id="KYC38647.1"/>
    </source>
</evidence>
<reference evidence="1 2" key="1">
    <citation type="journal article" date="2013" name="Genome Biol. Evol.">
        <title>Genomes of Stigonematalean cyanobacteria (subsection V) and the evolution of oxygenic photosynthesis from prokaryotes to plastids.</title>
        <authorList>
            <person name="Dagan T."/>
            <person name="Roettger M."/>
            <person name="Stucken K."/>
            <person name="Landan G."/>
            <person name="Koch R."/>
            <person name="Major P."/>
            <person name="Gould S.B."/>
            <person name="Goremykin V.V."/>
            <person name="Rippka R."/>
            <person name="Tandeau de Marsac N."/>
            <person name="Gugger M."/>
            <person name="Lockhart P.J."/>
            <person name="Allen J.F."/>
            <person name="Brune I."/>
            <person name="Maus I."/>
            <person name="Puhler A."/>
            <person name="Martin W.F."/>
        </authorList>
    </citation>
    <scope>NUCLEOTIDE SEQUENCE [LARGE SCALE GENOMIC DNA]</scope>
    <source>
        <strain evidence="1 2">PCC 7110</strain>
    </source>
</reference>
<dbReference type="Proteomes" id="UP000076925">
    <property type="component" value="Unassembled WGS sequence"/>
</dbReference>
<evidence type="ECO:0000313" key="2">
    <source>
        <dbReference type="Proteomes" id="UP000076925"/>
    </source>
</evidence>
<keyword evidence="2" id="KW-1185">Reference proteome</keyword>
<comment type="caution">
    <text evidence="1">The sequence shown here is derived from an EMBL/GenBank/DDBJ whole genome shotgun (WGS) entry which is preliminary data.</text>
</comment>
<proteinExistence type="predicted"/>
<dbReference type="EMBL" id="ANNX02000040">
    <property type="protein sequence ID" value="KYC38647.1"/>
    <property type="molecule type" value="Genomic_DNA"/>
</dbReference>
<dbReference type="RefSeq" id="WP_017746639.1">
    <property type="nucleotide sequence ID" value="NZ_KQ976354.1"/>
</dbReference>
<dbReference type="STRING" id="128403.WA1_36335"/>
<gene>
    <name evidence="1" type="ORF">WA1_36335</name>
</gene>
<organism evidence="1 2">
    <name type="scientific">Scytonema hofmannii PCC 7110</name>
    <dbReference type="NCBI Taxonomy" id="128403"/>
    <lineage>
        <taxon>Bacteria</taxon>
        <taxon>Bacillati</taxon>
        <taxon>Cyanobacteriota</taxon>
        <taxon>Cyanophyceae</taxon>
        <taxon>Nostocales</taxon>
        <taxon>Scytonemataceae</taxon>
        <taxon>Scytonema</taxon>
    </lineage>
</organism>
<dbReference type="AlphaFoldDB" id="A0A139X1R2"/>
<sequence>MHNLLGFNEQEVIQSLLGNSTTSTDTDVLTTYQKAVKEKFLNQIDRLGLTYNERQLYDELEAIANDIT</sequence>
<name>A0A139X1R2_9CYAN</name>